<keyword evidence="5 15" id="KW-0479">Metal-binding</keyword>
<protein>
    <recommendedName>
        <fullName evidence="3">Exodeoxyribonuclease I</fullName>
        <ecNumber evidence="2">3.1.11.1</ecNumber>
    </recommendedName>
    <alternativeName>
        <fullName evidence="12">DNA deoxyribophosphodiesterase</fullName>
    </alternativeName>
</protein>
<dbReference type="InterPro" id="IPR036397">
    <property type="entry name" value="RNaseH_sf"/>
</dbReference>
<sequence length="480" mass="54320">MHSFLWHDYETFGADPRRDRPAQFAAIRTDWQLNEIGAPMEWFCQPPQDYLPDPQSCLITGITPQQAWQQGVPEYTFAQSIEQAFGEPGTVGVGYNTIRFDDEFTRFLFWRNLIDPYGREWQNGNGRWDLLDVVRMAYALRPDGITWPSGEDGRPSFRLELLTAVNGLAHEAAHDAVSDVRATIALARLIRDQQPRLFEFALKLRDKRQVAAELGLPSAPGQARPFVHISGMFPAEQGCLAIMWPLASHPSNRNELLAWNLAFDPTELVELDAETARLRLFTRQADLPEGVTRLPLKSVHLNRSPMVVGNLNVVTPALRARWGLDWDRLMHHAELARRLPDLSGLWCEVFARPQAQQTPLHPEQALYEGFLGDADRQRLQALRALPLAQWGQQQPAFDDARLQTLVFLCRARNAPESLNAAEQQRWQAHRRARLIDGTDGARSATELMAQIDALSEDANDAEQEILGALYEWADSITPDA</sequence>
<feature type="domain" description="ExoI C-terminal" evidence="17">
    <location>
        <begin position="358"/>
        <end position="477"/>
    </location>
</feature>
<keyword evidence="10" id="KW-0238">DNA-binding</keyword>
<feature type="binding site" evidence="15">
    <location>
        <position position="10"/>
    </location>
    <ligand>
        <name>Mg(2+)</name>
        <dbReference type="ChEBI" id="CHEBI:18420"/>
        <label>2</label>
    </ligand>
</feature>
<evidence type="ECO:0000256" key="6">
    <source>
        <dbReference type="ARBA" id="ARBA00022763"/>
    </source>
</evidence>
<evidence type="ECO:0000256" key="12">
    <source>
        <dbReference type="ARBA" id="ARBA00031220"/>
    </source>
</evidence>
<evidence type="ECO:0000259" key="17">
    <source>
        <dbReference type="PROSITE" id="PS51785"/>
    </source>
</evidence>
<dbReference type="InterPro" id="IPR058561">
    <property type="entry name" value="Exonuc_1_C"/>
</dbReference>
<dbReference type="NCBIfam" id="NF008746">
    <property type="entry name" value="PRK11779.1"/>
    <property type="match status" value="1"/>
</dbReference>
<keyword evidence="6" id="KW-0227">DNA damage</keyword>
<dbReference type="Pfam" id="PF00929">
    <property type="entry name" value="RNase_T"/>
    <property type="match status" value="1"/>
</dbReference>
<dbReference type="Pfam" id="PF26016">
    <property type="entry name" value="ExoI_C"/>
    <property type="match status" value="1"/>
</dbReference>
<dbReference type="GO" id="GO:0008310">
    <property type="term" value="F:single-stranded DNA 3'-5' DNA exonuclease activity"/>
    <property type="evidence" value="ECO:0007669"/>
    <property type="project" value="UniProtKB-EC"/>
</dbReference>
<feature type="binding site" evidence="14">
    <location>
        <position position="158"/>
    </location>
    <ligand>
        <name>substrate</name>
    </ligand>
</feature>
<evidence type="ECO:0000256" key="2">
    <source>
        <dbReference type="ARBA" id="ARBA00012108"/>
    </source>
</evidence>
<feature type="binding site" evidence="14">
    <location>
        <position position="10"/>
    </location>
    <ligand>
        <name>substrate</name>
    </ligand>
</feature>
<name>A0A0U1PX56_9BURK</name>
<evidence type="ECO:0000313" key="19">
    <source>
        <dbReference type="Proteomes" id="UP000050580"/>
    </source>
</evidence>
<reference evidence="18 19" key="1">
    <citation type="submission" date="2015-05" db="EMBL/GenBank/DDBJ databases">
        <title>Draft genome sequence of Lampropedia sp. CT6, isolated from the microbial mat of a hot water spring, located at Manikaran, India.</title>
        <authorList>
            <person name="Tripathi C."/>
            <person name="Rani P."/>
            <person name="Mahato N.K."/>
            <person name="Lal R."/>
        </authorList>
    </citation>
    <scope>NUCLEOTIDE SEQUENCE [LARGE SCALE GENOMIC DNA]</scope>
    <source>
        <strain evidence="18 19">CT6</strain>
    </source>
</reference>
<dbReference type="InterPro" id="IPR012337">
    <property type="entry name" value="RNaseH-like_sf"/>
</dbReference>
<dbReference type="Gene3D" id="1.10.287.1240">
    <property type="match status" value="1"/>
</dbReference>
<dbReference type="InterPro" id="IPR034747">
    <property type="entry name" value="EXOI_SH3"/>
</dbReference>
<dbReference type="GO" id="GO:0006281">
    <property type="term" value="P:DNA repair"/>
    <property type="evidence" value="ECO:0007669"/>
    <property type="project" value="UniProtKB-KW"/>
</dbReference>
<accession>A0A0U1PX56</accession>
<dbReference type="InterPro" id="IPR013620">
    <property type="entry name" value="Exonuc_1_SH3"/>
</dbReference>
<evidence type="ECO:0000256" key="14">
    <source>
        <dbReference type="PIRSR" id="PIRSR000977-1"/>
    </source>
</evidence>
<evidence type="ECO:0000256" key="5">
    <source>
        <dbReference type="ARBA" id="ARBA00022723"/>
    </source>
</evidence>
<dbReference type="InterPro" id="IPR013520">
    <property type="entry name" value="Ribonucl_H"/>
</dbReference>
<keyword evidence="8 18" id="KW-0269">Exonuclease</keyword>
<dbReference type="STRING" id="1610491.AAV94_12325"/>
<gene>
    <name evidence="18" type="primary">sbcB</name>
    <name evidence="18" type="ORF">AAV94_12325</name>
</gene>
<feature type="binding site" evidence="15">
    <location>
        <position position="8"/>
    </location>
    <ligand>
        <name>Mg(2+)</name>
        <dbReference type="ChEBI" id="CHEBI:18420"/>
        <label>1</label>
    </ligand>
</feature>
<dbReference type="PROSITE" id="PS51784">
    <property type="entry name" value="EXOI_SH3"/>
    <property type="match status" value="1"/>
</dbReference>
<evidence type="ECO:0000256" key="15">
    <source>
        <dbReference type="PIRSR" id="PIRSR000977-2"/>
    </source>
</evidence>
<feature type="binding site" evidence="15">
    <location>
        <position position="179"/>
    </location>
    <ligand>
        <name>Mg(2+)</name>
        <dbReference type="ChEBI" id="CHEBI:18420"/>
        <label>2</label>
    </ligand>
</feature>
<comment type="catalytic activity">
    <reaction evidence="1">
        <text>Exonucleolytic cleavage in the 3'- to 5'-direction to yield nucleoside 5'-phosphates.</text>
        <dbReference type="EC" id="3.1.11.1"/>
    </reaction>
</comment>
<dbReference type="Pfam" id="PF08411">
    <property type="entry name" value="ExoI_SH3"/>
    <property type="match status" value="1"/>
</dbReference>
<comment type="cofactor">
    <cofactor evidence="15">
        <name>Mg(2+)</name>
        <dbReference type="ChEBI" id="CHEBI:18420"/>
    </cofactor>
    <text evidence="15">Binds 2 Mg(2+) ions per monomer.</text>
</comment>
<evidence type="ECO:0000256" key="7">
    <source>
        <dbReference type="ARBA" id="ARBA00022801"/>
    </source>
</evidence>
<keyword evidence="7 18" id="KW-0378">Hydrolase</keyword>
<evidence type="ECO:0000259" key="16">
    <source>
        <dbReference type="PROSITE" id="PS51784"/>
    </source>
</evidence>
<dbReference type="EMBL" id="LBNQ01000037">
    <property type="protein sequence ID" value="KKW67109.1"/>
    <property type="molecule type" value="Genomic_DNA"/>
</dbReference>
<dbReference type="Gene3D" id="3.30.1520.20">
    <property type="entry name" value="Exonuclease ExoI, domain 2"/>
    <property type="match status" value="1"/>
</dbReference>
<dbReference type="AlphaFoldDB" id="A0A0U1PX56"/>
<evidence type="ECO:0000256" key="11">
    <source>
        <dbReference type="ARBA" id="ARBA00023204"/>
    </source>
</evidence>
<evidence type="ECO:0000313" key="18">
    <source>
        <dbReference type="EMBL" id="KKW67109.1"/>
    </source>
</evidence>
<proteinExistence type="predicted"/>
<keyword evidence="19" id="KW-1185">Reference proteome</keyword>
<evidence type="ECO:0000256" key="4">
    <source>
        <dbReference type="ARBA" id="ARBA00022722"/>
    </source>
</evidence>
<comment type="caution">
    <text evidence="18">The sequence shown here is derived from an EMBL/GenBank/DDBJ whole genome shotgun (WGS) entry which is preliminary data.</text>
</comment>
<dbReference type="SUPFAM" id="SSF53098">
    <property type="entry name" value="Ribonuclease H-like"/>
    <property type="match status" value="1"/>
</dbReference>
<dbReference type="Proteomes" id="UP000050580">
    <property type="component" value="Unassembled WGS sequence"/>
</dbReference>
<dbReference type="GO" id="GO:0046872">
    <property type="term" value="F:metal ion binding"/>
    <property type="evidence" value="ECO:0007669"/>
    <property type="project" value="UniProtKB-KW"/>
</dbReference>
<dbReference type="PROSITE" id="PS51785">
    <property type="entry name" value="EXOI_C"/>
    <property type="match status" value="1"/>
</dbReference>
<keyword evidence="4" id="KW-0540">Nuclease</keyword>
<dbReference type="CDD" id="cd06138">
    <property type="entry name" value="ExoI_N"/>
    <property type="match status" value="1"/>
</dbReference>
<dbReference type="Gene3D" id="3.30.420.10">
    <property type="entry name" value="Ribonuclease H-like superfamily/Ribonuclease H"/>
    <property type="match status" value="1"/>
</dbReference>
<dbReference type="GO" id="GO:0003677">
    <property type="term" value="F:DNA binding"/>
    <property type="evidence" value="ECO:0007669"/>
    <property type="project" value="UniProtKB-KW"/>
</dbReference>
<dbReference type="FunFam" id="3.30.420.10:FF:000033">
    <property type="entry name" value="Exodeoxyribonuclease I"/>
    <property type="match status" value="1"/>
</dbReference>
<dbReference type="RefSeq" id="WP_046742513.1">
    <property type="nucleotide sequence ID" value="NZ_LBNQ01000037.1"/>
</dbReference>
<comment type="subunit">
    <text evidence="13">Monomer. Interacts with ssb (via C-terminus); this interaction stimulates the exonuclease activity by recruiting the enzyme to its substrate.</text>
</comment>
<dbReference type="PATRIC" id="fig|1610491.3.peg.2619"/>
<evidence type="ECO:0000256" key="9">
    <source>
        <dbReference type="ARBA" id="ARBA00022842"/>
    </source>
</evidence>
<keyword evidence="11" id="KW-0234">DNA repair</keyword>
<evidence type="ECO:0000256" key="3">
    <source>
        <dbReference type="ARBA" id="ARBA00019900"/>
    </source>
</evidence>
<evidence type="ECO:0000256" key="13">
    <source>
        <dbReference type="ARBA" id="ARBA00046792"/>
    </source>
</evidence>
<evidence type="ECO:0000256" key="1">
    <source>
        <dbReference type="ARBA" id="ARBA00000563"/>
    </source>
</evidence>
<dbReference type="OrthoDB" id="9763470at2"/>
<feature type="domain" description="ExoI SH3-like" evidence="16">
    <location>
        <begin position="195"/>
        <end position="354"/>
    </location>
</feature>
<dbReference type="InterPro" id="IPR023607">
    <property type="entry name" value="Exodeoxyribonuclease_I"/>
</dbReference>
<organism evidence="18 19">
    <name type="scientific">Lampropedia cohaerens</name>
    <dbReference type="NCBI Taxonomy" id="1610491"/>
    <lineage>
        <taxon>Bacteria</taxon>
        <taxon>Pseudomonadati</taxon>
        <taxon>Pseudomonadota</taxon>
        <taxon>Betaproteobacteria</taxon>
        <taxon>Burkholderiales</taxon>
        <taxon>Comamonadaceae</taxon>
        <taxon>Lampropedia</taxon>
    </lineage>
</organism>
<dbReference type="PIRSF" id="PIRSF000977">
    <property type="entry name" value="Exodeoxyribonuclease_I"/>
    <property type="match status" value="1"/>
</dbReference>
<evidence type="ECO:0000256" key="8">
    <source>
        <dbReference type="ARBA" id="ARBA00022839"/>
    </source>
</evidence>
<dbReference type="InterPro" id="IPR038649">
    <property type="entry name" value="EXOI_SH3_sf"/>
</dbReference>
<dbReference type="Gene3D" id="1.20.1280.70">
    <property type="entry name" value="Exonuclease ExoI, domain 3"/>
    <property type="match status" value="1"/>
</dbReference>
<dbReference type="EC" id="3.1.11.1" evidence="2"/>
<keyword evidence="9 15" id="KW-0460">Magnesium</keyword>
<evidence type="ECO:0000256" key="10">
    <source>
        <dbReference type="ARBA" id="ARBA00023125"/>
    </source>
</evidence>